<dbReference type="SMART" id="SM00906">
    <property type="entry name" value="Fungal_trans"/>
    <property type="match status" value="1"/>
</dbReference>
<feature type="compositionally biased region" description="Polar residues" evidence="3">
    <location>
        <begin position="249"/>
        <end position="263"/>
    </location>
</feature>
<name>A0AAV9HP24_9PEZI</name>
<dbReference type="PANTHER" id="PTHR47783:SF1">
    <property type="entry name" value="ZN(II)2CYS6 TRANSCRIPTION FACTOR (EUROFUNG)"/>
    <property type="match status" value="1"/>
</dbReference>
<feature type="region of interest" description="Disordered" evidence="3">
    <location>
        <begin position="63"/>
        <end position="206"/>
    </location>
</feature>
<proteinExistence type="predicted"/>
<protein>
    <submittedName>
        <fullName evidence="5">Fungal-specific transcription factor domain-containing protein</fullName>
    </submittedName>
</protein>
<feature type="compositionally biased region" description="Basic residues" evidence="3">
    <location>
        <begin position="1081"/>
        <end position="1103"/>
    </location>
</feature>
<dbReference type="Pfam" id="PF04082">
    <property type="entry name" value="Fungal_trans"/>
    <property type="match status" value="1"/>
</dbReference>
<feature type="region of interest" description="Disordered" evidence="3">
    <location>
        <begin position="780"/>
        <end position="800"/>
    </location>
</feature>
<feature type="region of interest" description="Disordered" evidence="3">
    <location>
        <begin position="235"/>
        <end position="263"/>
    </location>
</feature>
<evidence type="ECO:0000256" key="2">
    <source>
        <dbReference type="ARBA" id="ARBA00023242"/>
    </source>
</evidence>
<organism evidence="5 6">
    <name type="scientific">Cladorrhinum samala</name>
    <dbReference type="NCBI Taxonomy" id="585594"/>
    <lineage>
        <taxon>Eukaryota</taxon>
        <taxon>Fungi</taxon>
        <taxon>Dikarya</taxon>
        <taxon>Ascomycota</taxon>
        <taxon>Pezizomycotina</taxon>
        <taxon>Sordariomycetes</taxon>
        <taxon>Sordariomycetidae</taxon>
        <taxon>Sordariales</taxon>
        <taxon>Podosporaceae</taxon>
        <taxon>Cladorrhinum</taxon>
    </lineage>
</organism>
<feature type="compositionally biased region" description="Basic residues" evidence="3">
    <location>
        <begin position="974"/>
        <end position="986"/>
    </location>
</feature>
<dbReference type="EMBL" id="MU864972">
    <property type="protein sequence ID" value="KAK4462462.1"/>
    <property type="molecule type" value="Genomic_DNA"/>
</dbReference>
<feature type="compositionally biased region" description="Acidic residues" evidence="3">
    <location>
        <begin position="90"/>
        <end position="99"/>
    </location>
</feature>
<feature type="region of interest" description="Disordered" evidence="3">
    <location>
        <begin position="812"/>
        <end position="900"/>
    </location>
</feature>
<dbReference type="Gene3D" id="4.10.240.10">
    <property type="entry name" value="Zn(2)-C6 fungal-type DNA-binding domain"/>
    <property type="match status" value="1"/>
</dbReference>
<dbReference type="SMART" id="SM00066">
    <property type="entry name" value="GAL4"/>
    <property type="match status" value="1"/>
</dbReference>
<keyword evidence="1" id="KW-0479">Metal-binding</keyword>
<evidence type="ECO:0000313" key="5">
    <source>
        <dbReference type="EMBL" id="KAK4462462.1"/>
    </source>
</evidence>
<comment type="caution">
    <text evidence="5">The sequence shown here is derived from an EMBL/GenBank/DDBJ whole genome shotgun (WGS) entry which is preliminary data.</text>
</comment>
<gene>
    <name evidence="5" type="ORF">QBC42DRAFT_80071</name>
</gene>
<reference evidence="5" key="1">
    <citation type="journal article" date="2023" name="Mol. Phylogenet. Evol.">
        <title>Genome-scale phylogeny and comparative genomics of the fungal order Sordariales.</title>
        <authorList>
            <person name="Hensen N."/>
            <person name="Bonometti L."/>
            <person name="Westerberg I."/>
            <person name="Brannstrom I.O."/>
            <person name="Guillou S."/>
            <person name="Cros-Aarteil S."/>
            <person name="Calhoun S."/>
            <person name="Haridas S."/>
            <person name="Kuo A."/>
            <person name="Mondo S."/>
            <person name="Pangilinan J."/>
            <person name="Riley R."/>
            <person name="LaButti K."/>
            <person name="Andreopoulos B."/>
            <person name="Lipzen A."/>
            <person name="Chen C."/>
            <person name="Yan M."/>
            <person name="Daum C."/>
            <person name="Ng V."/>
            <person name="Clum A."/>
            <person name="Steindorff A."/>
            <person name="Ohm R.A."/>
            <person name="Martin F."/>
            <person name="Silar P."/>
            <person name="Natvig D.O."/>
            <person name="Lalanne C."/>
            <person name="Gautier V."/>
            <person name="Ament-Velasquez S.L."/>
            <person name="Kruys A."/>
            <person name="Hutchinson M.I."/>
            <person name="Powell A.J."/>
            <person name="Barry K."/>
            <person name="Miller A.N."/>
            <person name="Grigoriev I.V."/>
            <person name="Debuchy R."/>
            <person name="Gladieux P."/>
            <person name="Hiltunen Thoren M."/>
            <person name="Johannesson H."/>
        </authorList>
    </citation>
    <scope>NUCLEOTIDE SEQUENCE</scope>
    <source>
        <strain evidence="5">PSN324</strain>
    </source>
</reference>
<dbReference type="SUPFAM" id="SSF57701">
    <property type="entry name" value="Zn2/Cys6 DNA-binding domain"/>
    <property type="match status" value="1"/>
</dbReference>
<accession>A0AAV9HP24</accession>
<dbReference type="GO" id="GO:0003677">
    <property type="term" value="F:DNA binding"/>
    <property type="evidence" value="ECO:0007669"/>
    <property type="project" value="InterPro"/>
</dbReference>
<feature type="compositionally biased region" description="Basic and acidic residues" evidence="3">
    <location>
        <begin position="1064"/>
        <end position="1074"/>
    </location>
</feature>
<feature type="compositionally biased region" description="Pro residues" evidence="3">
    <location>
        <begin position="818"/>
        <end position="829"/>
    </location>
</feature>
<dbReference type="Pfam" id="PF00172">
    <property type="entry name" value="Zn_clus"/>
    <property type="match status" value="1"/>
</dbReference>
<keyword evidence="2" id="KW-0539">Nucleus</keyword>
<keyword evidence="6" id="KW-1185">Reference proteome</keyword>
<evidence type="ECO:0000256" key="3">
    <source>
        <dbReference type="SAM" id="MobiDB-lite"/>
    </source>
</evidence>
<feature type="compositionally biased region" description="Basic residues" evidence="3">
    <location>
        <begin position="238"/>
        <end position="247"/>
    </location>
</feature>
<evidence type="ECO:0000259" key="4">
    <source>
        <dbReference type="PROSITE" id="PS50048"/>
    </source>
</evidence>
<feature type="compositionally biased region" description="Basic and acidic residues" evidence="3">
    <location>
        <begin position="164"/>
        <end position="176"/>
    </location>
</feature>
<dbReference type="CDD" id="cd12148">
    <property type="entry name" value="fungal_TF_MHR"/>
    <property type="match status" value="1"/>
</dbReference>
<dbReference type="GO" id="GO:0006351">
    <property type="term" value="P:DNA-templated transcription"/>
    <property type="evidence" value="ECO:0007669"/>
    <property type="project" value="InterPro"/>
</dbReference>
<dbReference type="PANTHER" id="PTHR47783">
    <property type="entry name" value="ZN(II)2CYS6 TRANSCRIPTION FACTOR (EUROFUNG)-RELATED"/>
    <property type="match status" value="1"/>
</dbReference>
<evidence type="ECO:0000256" key="1">
    <source>
        <dbReference type="ARBA" id="ARBA00022723"/>
    </source>
</evidence>
<dbReference type="GO" id="GO:0008270">
    <property type="term" value="F:zinc ion binding"/>
    <property type="evidence" value="ECO:0007669"/>
    <property type="project" value="InterPro"/>
</dbReference>
<sequence>MTTFIKEHKWVNNHGQPPSKRRRINAACLTCRKRKTRCAGEKPICSTCAKNGHNCLGYNDLEERRRDSTSRPSALPRGADNEAANLKQELDDDDYEDDIKVENSWPSQHVDDRQQTNNGDISEHRTWSSRPKPPPMAGFVDPIVMPKRDSPSSATVASGQRRKPSSDWDKDEDASKMNKKLKRNDTRDSSRSEDARSSVSRSLVHRQTESRRVPYFRYFGPTAIVPGFKQMVVDVQQSKHRDRRKSRGGSFSTASPSSLTGHHNSALQHLYTDSGAIIETLEDMPSYDVNDTCPVHPIIITLCETFFSHLGCDYRFLKPERFFRLLNEKRVEPILVDAMCALAARFSDLPIFTNEHDGKAKRSEYGQVFAQRAKAAMVDTFPCPSVAAVQAFIMMAYEGFGANQDSALWMYLGCAIRMAVDLGLQKAEGVKYQGERDPWYTRSWSHKDRDGSHEPEGKQNEETLSLEEQAELEQERIDTFWAVFVLDRIISSGTGRPVNFRDGDFELSFPKLERNPTSGWPDPFPIFLEIIHLYGRASDVLNDLRDANDLTEEKMQKLAQMEHDLTCIHSKQDQRLTFFPEFFRAHVMIGQGTTFILMHFWFHALVIVLHQPTLLTPFYNKRPLRLSPNSHELAISSAKTIADILSFSELLDPKSFTWNPFTSQPIYIAACCFLMDSVANPSQPSSREPSPFPEIKARILKAAPGGITAPIRHSLLASAANQNYQRCYKCLEDLEQYWAGVRYILTALDQKSKGIWDCETFTNEEYDAVRFSCRNSLGPTTRGEEPVAYSLTGTTNSPNTNLTLLYQLTSQPTRSTALPPPQPPAPPSVPVSAATPPGNMPFDPVRANLPDASSSMFPPPYPQPNISAVRYQPHTPKQLAPLPHSPAQNRPSHLKYESSPSDLDLRSAAMSYTSSSFNDHSASTTPTDSGIGLQNGQRNNQQHHNHSQNHSHQNDNEHGNENHDNRYVNGNGHHSSHHNNNNHHNNHHDYGDQFSQAGSYYLGINPVTETITFDNQEVNFDELGLQSDMMPPWLEILPENILGGLVDGGLFGGGGHHGHHGHHGHDGDGDEHGGHGSHGYGNHHGHHNHQHHGQHHHGHGQHT</sequence>
<dbReference type="InterPro" id="IPR007219">
    <property type="entry name" value="XnlR_reg_dom"/>
</dbReference>
<dbReference type="GO" id="GO:0000981">
    <property type="term" value="F:DNA-binding transcription factor activity, RNA polymerase II-specific"/>
    <property type="evidence" value="ECO:0007669"/>
    <property type="project" value="InterPro"/>
</dbReference>
<dbReference type="Proteomes" id="UP001321749">
    <property type="component" value="Unassembled WGS sequence"/>
</dbReference>
<dbReference type="PROSITE" id="PS50048">
    <property type="entry name" value="ZN2_CY6_FUNGAL_2"/>
    <property type="match status" value="1"/>
</dbReference>
<feature type="region of interest" description="Disordered" evidence="3">
    <location>
        <begin position="914"/>
        <end position="992"/>
    </location>
</feature>
<feature type="compositionally biased region" description="Low complexity" evidence="3">
    <location>
        <begin position="791"/>
        <end position="800"/>
    </location>
</feature>
<evidence type="ECO:0000313" key="6">
    <source>
        <dbReference type="Proteomes" id="UP001321749"/>
    </source>
</evidence>
<dbReference type="InterPro" id="IPR036864">
    <property type="entry name" value="Zn2-C6_fun-type_DNA-bd_sf"/>
</dbReference>
<feature type="compositionally biased region" description="Polar residues" evidence="3">
    <location>
        <begin position="914"/>
        <end position="928"/>
    </location>
</feature>
<feature type="compositionally biased region" description="Basic and acidic residues" evidence="3">
    <location>
        <begin position="952"/>
        <end position="966"/>
    </location>
</feature>
<feature type="region of interest" description="Disordered" evidence="3">
    <location>
        <begin position="1053"/>
        <end position="1103"/>
    </location>
</feature>
<dbReference type="AlphaFoldDB" id="A0AAV9HP24"/>
<dbReference type="CDD" id="cd00067">
    <property type="entry name" value="GAL4"/>
    <property type="match status" value="1"/>
</dbReference>
<feature type="region of interest" description="Disordered" evidence="3">
    <location>
        <begin position="443"/>
        <end position="463"/>
    </location>
</feature>
<feature type="compositionally biased region" description="Basic and acidic residues" evidence="3">
    <location>
        <begin position="443"/>
        <end position="461"/>
    </location>
</feature>
<dbReference type="InterPro" id="IPR001138">
    <property type="entry name" value="Zn2Cys6_DnaBD"/>
</dbReference>
<reference evidence="5" key="2">
    <citation type="submission" date="2023-06" db="EMBL/GenBank/DDBJ databases">
        <authorList>
            <consortium name="Lawrence Berkeley National Laboratory"/>
            <person name="Mondo S.J."/>
            <person name="Hensen N."/>
            <person name="Bonometti L."/>
            <person name="Westerberg I."/>
            <person name="Brannstrom I.O."/>
            <person name="Guillou S."/>
            <person name="Cros-Aarteil S."/>
            <person name="Calhoun S."/>
            <person name="Haridas S."/>
            <person name="Kuo A."/>
            <person name="Pangilinan J."/>
            <person name="Riley R."/>
            <person name="Labutti K."/>
            <person name="Andreopoulos B."/>
            <person name="Lipzen A."/>
            <person name="Chen C."/>
            <person name="Yanf M."/>
            <person name="Daum C."/>
            <person name="Ng V."/>
            <person name="Clum A."/>
            <person name="Steindorff A."/>
            <person name="Ohm R."/>
            <person name="Martin F."/>
            <person name="Silar P."/>
            <person name="Natvig D."/>
            <person name="Lalanne C."/>
            <person name="Gautier V."/>
            <person name="Ament-Velasquez S.L."/>
            <person name="Kruys A."/>
            <person name="Hutchinson M.I."/>
            <person name="Powell A.J."/>
            <person name="Barry K."/>
            <person name="Miller A.N."/>
            <person name="Grigoriev I.V."/>
            <person name="Debuchy R."/>
            <person name="Gladieux P."/>
            <person name="Thoren M.H."/>
            <person name="Johannesson H."/>
        </authorList>
    </citation>
    <scope>NUCLEOTIDE SEQUENCE</scope>
    <source>
        <strain evidence="5">PSN324</strain>
    </source>
</reference>
<feature type="compositionally biased region" description="Basic and acidic residues" evidence="3">
    <location>
        <begin position="183"/>
        <end position="196"/>
    </location>
</feature>
<dbReference type="PROSITE" id="PS00463">
    <property type="entry name" value="ZN2_CY6_FUNGAL_1"/>
    <property type="match status" value="1"/>
</dbReference>
<feature type="domain" description="Zn(2)-C6 fungal-type" evidence="4">
    <location>
        <begin position="27"/>
        <end position="55"/>
    </location>
</feature>